<dbReference type="STRING" id="157652.A0A371FUV5"/>
<keyword evidence="3" id="KW-1185">Reference proteome</keyword>
<dbReference type="OrthoDB" id="1290869at2759"/>
<reference evidence="2" key="1">
    <citation type="submission" date="2018-05" db="EMBL/GenBank/DDBJ databases">
        <title>Draft genome of Mucuna pruriens seed.</title>
        <authorList>
            <person name="Nnadi N.E."/>
            <person name="Vos R."/>
            <person name="Hasami M.H."/>
            <person name="Devisetty U.K."/>
            <person name="Aguiy J.C."/>
        </authorList>
    </citation>
    <scope>NUCLEOTIDE SEQUENCE [LARGE SCALE GENOMIC DNA]</scope>
    <source>
        <strain evidence="2">JCA_2017</strain>
    </source>
</reference>
<dbReference type="InterPro" id="IPR007021">
    <property type="entry name" value="DUF659"/>
</dbReference>
<evidence type="ECO:0000313" key="3">
    <source>
        <dbReference type="Proteomes" id="UP000257109"/>
    </source>
</evidence>
<dbReference type="Proteomes" id="UP000257109">
    <property type="component" value="Unassembled WGS sequence"/>
</dbReference>
<evidence type="ECO:0000313" key="2">
    <source>
        <dbReference type="EMBL" id="RDX82078.1"/>
    </source>
</evidence>
<protein>
    <recommendedName>
        <fullName evidence="1">DUF659 domain-containing protein</fullName>
    </recommendedName>
</protein>
<organism evidence="2 3">
    <name type="scientific">Mucuna pruriens</name>
    <name type="common">Velvet bean</name>
    <name type="synonym">Dolichos pruriens</name>
    <dbReference type="NCBI Taxonomy" id="157652"/>
    <lineage>
        <taxon>Eukaryota</taxon>
        <taxon>Viridiplantae</taxon>
        <taxon>Streptophyta</taxon>
        <taxon>Embryophyta</taxon>
        <taxon>Tracheophyta</taxon>
        <taxon>Spermatophyta</taxon>
        <taxon>Magnoliopsida</taxon>
        <taxon>eudicotyledons</taxon>
        <taxon>Gunneridae</taxon>
        <taxon>Pentapetalae</taxon>
        <taxon>rosids</taxon>
        <taxon>fabids</taxon>
        <taxon>Fabales</taxon>
        <taxon>Fabaceae</taxon>
        <taxon>Papilionoideae</taxon>
        <taxon>50 kb inversion clade</taxon>
        <taxon>NPAAA clade</taxon>
        <taxon>indigoferoid/millettioid clade</taxon>
        <taxon>Phaseoleae</taxon>
        <taxon>Mucuna</taxon>
    </lineage>
</organism>
<dbReference type="AlphaFoldDB" id="A0A371FUV5"/>
<accession>A0A371FUV5</accession>
<evidence type="ECO:0000259" key="1">
    <source>
        <dbReference type="Pfam" id="PF04937"/>
    </source>
</evidence>
<feature type="non-terminal residue" evidence="2">
    <location>
        <position position="1"/>
    </location>
</feature>
<sequence>MQGLKNLESETEPADKCNYFSNGWTNKKRRSIFNLLVNSPKGTIFLYSIDTYDISKTTENFFKRLVDNGWQRRLDPEYNVLHALHTLLFKADWAESLSYALEGLVAP</sequence>
<comment type="caution">
    <text evidence="2">The sequence shown here is derived from an EMBL/GenBank/DDBJ whole genome shotgun (WGS) entry which is preliminary data.</text>
</comment>
<feature type="domain" description="DUF659" evidence="1">
    <location>
        <begin position="12"/>
        <end position="65"/>
    </location>
</feature>
<name>A0A371FUV5_MUCPR</name>
<proteinExistence type="predicted"/>
<dbReference type="Pfam" id="PF04937">
    <property type="entry name" value="DUF659"/>
    <property type="match status" value="1"/>
</dbReference>
<gene>
    <name evidence="2" type="ORF">CR513_37178</name>
</gene>
<dbReference type="EMBL" id="QJKJ01007750">
    <property type="protein sequence ID" value="RDX82078.1"/>
    <property type="molecule type" value="Genomic_DNA"/>
</dbReference>